<proteinExistence type="predicted"/>
<dbReference type="RefSeq" id="WP_145783413.1">
    <property type="nucleotide sequence ID" value="NZ_VIWZ01000001.1"/>
</dbReference>
<evidence type="ECO:0000313" key="2">
    <source>
        <dbReference type="Proteomes" id="UP000317685"/>
    </source>
</evidence>
<protein>
    <submittedName>
        <fullName evidence="1">Uncharacterized protein</fullName>
    </submittedName>
</protein>
<evidence type="ECO:0000313" key="1">
    <source>
        <dbReference type="EMBL" id="TWG18991.1"/>
    </source>
</evidence>
<dbReference type="EMBL" id="VIWZ01000001">
    <property type="protein sequence ID" value="TWG18991.1"/>
    <property type="molecule type" value="Genomic_DNA"/>
</dbReference>
<sequence>MSRHSRAATCRSIHDHDLVSKDFKIGDETLWNPSNGVADLFVRTADALAQAEGVSTGIEPMLIRDEYWIDADEFTAFVDVLVRRYIGSRHPILRSLIEGFTATALVIVERAGRDIGALSNPSPPDWRDVSVGTTGLAAPGDAERLRELRQESARAMPY</sequence>
<reference evidence="1 2" key="1">
    <citation type="submission" date="2019-06" db="EMBL/GenBank/DDBJ databases">
        <title>Sequencing the genomes of 1000 actinobacteria strains.</title>
        <authorList>
            <person name="Klenk H.-P."/>
        </authorList>
    </citation>
    <scope>NUCLEOTIDE SEQUENCE [LARGE SCALE GENOMIC DNA]</scope>
    <source>
        <strain evidence="1 2">DSM 45885</strain>
    </source>
</reference>
<keyword evidence="2" id="KW-1185">Reference proteome</keyword>
<dbReference type="AlphaFoldDB" id="A0A561W548"/>
<dbReference type="Proteomes" id="UP000317685">
    <property type="component" value="Unassembled WGS sequence"/>
</dbReference>
<dbReference type="Pfam" id="PF19564">
    <property type="entry name" value="DUF6086"/>
    <property type="match status" value="1"/>
</dbReference>
<comment type="caution">
    <text evidence="1">The sequence shown here is derived from an EMBL/GenBank/DDBJ whole genome shotgun (WGS) entry which is preliminary data.</text>
</comment>
<dbReference type="OrthoDB" id="3475539at2"/>
<accession>A0A561W548</accession>
<dbReference type="InterPro" id="IPR045732">
    <property type="entry name" value="DUF6086"/>
</dbReference>
<organism evidence="1 2">
    <name type="scientific">Micromonospora taraxaci</name>
    <dbReference type="NCBI Taxonomy" id="1316803"/>
    <lineage>
        <taxon>Bacteria</taxon>
        <taxon>Bacillati</taxon>
        <taxon>Actinomycetota</taxon>
        <taxon>Actinomycetes</taxon>
        <taxon>Micromonosporales</taxon>
        <taxon>Micromonosporaceae</taxon>
        <taxon>Micromonospora</taxon>
    </lineage>
</organism>
<gene>
    <name evidence="1" type="ORF">FHU34_114366</name>
</gene>
<dbReference type="GeneID" id="300129855"/>
<name>A0A561W548_9ACTN</name>